<dbReference type="PANTHER" id="PTHR45527">
    <property type="entry name" value="NONRIBOSOMAL PEPTIDE SYNTHETASE"/>
    <property type="match status" value="1"/>
</dbReference>
<dbReference type="Gene3D" id="3.30.559.30">
    <property type="entry name" value="Nonribosomal peptide synthetase, condensation domain"/>
    <property type="match status" value="1"/>
</dbReference>
<dbReference type="InterPro" id="IPR025110">
    <property type="entry name" value="AMP-bd_C"/>
</dbReference>
<dbReference type="PANTHER" id="PTHR45527:SF1">
    <property type="entry name" value="FATTY ACID SYNTHASE"/>
    <property type="match status" value="1"/>
</dbReference>
<dbReference type="EMBL" id="JEMC01000953">
    <property type="protein sequence ID" value="KYG00829.1"/>
    <property type="molecule type" value="Genomic_DNA"/>
</dbReference>
<dbReference type="GO" id="GO:0044550">
    <property type="term" value="P:secondary metabolite biosynthetic process"/>
    <property type="evidence" value="ECO:0007669"/>
    <property type="project" value="TreeGrafter"/>
</dbReference>
<evidence type="ECO:0000256" key="3">
    <source>
        <dbReference type="ARBA" id="ARBA00022450"/>
    </source>
</evidence>
<evidence type="ECO:0000313" key="8">
    <source>
        <dbReference type="Proteomes" id="UP000075515"/>
    </source>
</evidence>
<comment type="cofactor">
    <cofactor evidence="1">
        <name>pantetheine 4'-phosphate</name>
        <dbReference type="ChEBI" id="CHEBI:47942"/>
    </cofactor>
</comment>
<dbReference type="InterPro" id="IPR045851">
    <property type="entry name" value="AMP-bd_C_sf"/>
</dbReference>
<dbReference type="InterPro" id="IPR000873">
    <property type="entry name" value="AMP-dep_synth/lig_dom"/>
</dbReference>
<dbReference type="SMART" id="SM00822">
    <property type="entry name" value="PKS_KR"/>
    <property type="match status" value="1"/>
</dbReference>
<dbReference type="InterPro" id="IPR002347">
    <property type="entry name" value="SDR_fam"/>
</dbReference>
<dbReference type="Gene3D" id="3.30.300.30">
    <property type="match status" value="1"/>
</dbReference>
<dbReference type="Pfam" id="PF00550">
    <property type="entry name" value="PP-binding"/>
    <property type="match status" value="1"/>
</dbReference>
<keyword evidence="4" id="KW-0597">Phosphoprotein</keyword>
<proteinExistence type="inferred from homology"/>
<dbReference type="GO" id="GO:0005829">
    <property type="term" value="C:cytosol"/>
    <property type="evidence" value="ECO:0007669"/>
    <property type="project" value="TreeGrafter"/>
</dbReference>
<dbReference type="Proteomes" id="UP000075515">
    <property type="component" value="Unassembled WGS sequence"/>
</dbReference>
<dbReference type="InterPro" id="IPR006162">
    <property type="entry name" value="Ppantetheine_attach_site"/>
</dbReference>
<evidence type="ECO:0000256" key="1">
    <source>
        <dbReference type="ARBA" id="ARBA00001957"/>
    </source>
</evidence>
<evidence type="ECO:0000259" key="6">
    <source>
        <dbReference type="PROSITE" id="PS50075"/>
    </source>
</evidence>
<dbReference type="FunFam" id="3.40.50.720:FF:000084">
    <property type="entry name" value="Short-chain dehydrogenase reductase"/>
    <property type="match status" value="1"/>
</dbReference>
<dbReference type="SMART" id="SM00823">
    <property type="entry name" value="PKS_PP"/>
    <property type="match status" value="1"/>
</dbReference>
<feature type="region of interest" description="Disordered" evidence="5">
    <location>
        <begin position="1113"/>
        <end position="1137"/>
    </location>
</feature>
<dbReference type="InterPro" id="IPR057326">
    <property type="entry name" value="KR_dom"/>
</dbReference>
<dbReference type="InterPro" id="IPR042099">
    <property type="entry name" value="ANL_N_sf"/>
</dbReference>
<dbReference type="Pfam" id="PF00501">
    <property type="entry name" value="AMP-binding"/>
    <property type="match status" value="1"/>
</dbReference>
<feature type="compositionally biased region" description="Basic and acidic residues" evidence="5">
    <location>
        <begin position="1113"/>
        <end position="1123"/>
    </location>
</feature>
<dbReference type="Pfam" id="PF13193">
    <property type="entry name" value="AMP-binding_C"/>
    <property type="match status" value="1"/>
</dbReference>
<dbReference type="PROSITE" id="PS50075">
    <property type="entry name" value="CARRIER"/>
    <property type="match status" value="1"/>
</dbReference>
<dbReference type="InterPro" id="IPR036291">
    <property type="entry name" value="NAD(P)-bd_dom_sf"/>
</dbReference>
<sequence length="1388" mass="151977">MAVDEGSYVHVTGRSGLVHDEGGVVREEAASLQPVVMSPSATAASPAAAADELQAPPAPGDEGCPLSLFQERLWIHHQRSPENTSYNLPLLLLVRGNLDVAALEQSLSEIVARHESLRTCYGQTDKGEPVQLVAPPERVRLPVIAVDRARMLEHLERHLEHRFDLLRGPIFIVSLLRLAADRHLLLFNVHHIAADAWSLKAVLLGELQSAYAAFCRAERPALPPLTVQYKDYARSQRASESSARLDYWRRTLEGYEDSLELPTTHTRQAKSGTKSQSFVHRYSSEFARNLERLSRQHGCTLFMSLLAALGVTIGRYTNRDDLCIGTTTSNRTDVEFEPLIGFFINILPLRLHIDEQTSVGALLKAVRAQVLTAFEHAVPFERILQATDVARRGGANPLVPIVMRHQNFPETSLGAPLPGDVNFYAYPDPDEGDDAVRRLLAREHVPARCEIELSYSGGADELEVEVVYASDLYDRDAIERLLAHHQRVLEGMFSDANRRVLELPLLRDADVQKLLERYNRAPATPAPAWSFVQRFDAQVERSPGAVACWDARGAWSYLELARHANQVAHALAARGVARGDLVAVCLDRSGELLATLLGIWKAGAAYVPIDPAYPKSYVRQILDDARPSAVVCGARHQAVLELDDARCLGLEQVWNAASKYPDTPPELRAQPEALAYVMYTSGSTGKPKGVRVPHRQLNNWLSALETWLPFEAGEVVAQKTTFVFAVAVKELFAGLLNGCPQVFIGNDTVRDAAAFVAALAEHHVSRLNIGPSHLASVIEHLQSSGRRLPALKICITAGEPLPKALVLAFREVFPSARLLNNYGCTELNDISYYDTASFDGERDFVPIGTPIANTKVYVLDRQGRLVPEGVPGELHVASVSLPEGYHGLDALTAERFVANPFGAEPSDRLYNTGDVVRHLPDGTLDYIGRWDFQVKVRGFRVDVRQVEKVLGDFEGIRARAVVGKGDRLIAFYTSAPGSAARLLELRAFLQNRLPAYMVPDAFVLLDAMPQLPNGKMNRRALLEAQGELQQSDPYEPPASPTERALADIWSLVVNVPAARIGRRTHFFGIGGHSLSAMRVLARIKDVFQVELVVSELFDSPKLDAMAAAIDREIARRPPSERKAQPSSTARRAPKTRAGSGLLHDKVALVTGGSRGIGLATALLLAEHGARVAINYRDSEAQARRVKEQIEAEGGVAEVFGADVTDAADVANLVKAVHQRFERIDVLVANAHINFRHRPFVEYDWADLERKVSDELKAVFHPCQAVVPEMLRRKSGSIVAVSSSLSRRSNEGFLAQSTAKAAVDAFVRALAAELGPSGVRVNTVAPGLTLTDAAMPMAPAVKEAIASKSPLRRNGLPEDMAGAVLFLASDLSRFMTGSYLPVDGGLTML</sequence>
<evidence type="ECO:0000256" key="2">
    <source>
        <dbReference type="ARBA" id="ARBA00006484"/>
    </source>
</evidence>
<reference evidence="7 8" key="1">
    <citation type="submission" date="2014-02" db="EMBL/GenBank/DDBJ databases">
        <title>The small core and large imbalanced accessory genome model reveals a collaborative survival strategy of Sorangium cellulosum strains in nature.</title>
        <authorList>
            <person name="Han K."/>
            <person name="Peng R."/>
            <person name="Blom J."/>
            <person name="Li Y.-Z."/>
        </authorList>
    </citation>
    <scope>NUCLEOTIDE SEQUENCE [LARGE SCALE GENOMIC DNA]</scope>
    <source>
        <strain evidence="7 8">So0149</strain>
    </source>
</reference>
<comment type="similarity">
    <text evidence="2">Belongs to the short-chain dehydrogenases/reductases (SDR) family.</text>
</comment>
<dbReference type="CDD" id="cd19531">
    <property type="entry name" value="LCL_NRPS-like"/>
    <property type="match status" value="1"/>
</dbReference>
<dbReference type="InterPro" id="IPR001242">
    <property type="entry name" value="Condensation_dom"/>
</dbReference>
<evidence type="ECO:0000256" key="5">
    <source>
        <dbReference type="SAM" id="MobiDB-lite"/>
    </source>
</evidence>
<dbReference type="CDD" id="cd05359">
    <property type="entry name" value="ChcA_like_SDR_c"/>
    <property type="match status" value="1"/>
</dbReference>
<dbReference type="InterPro" id="IPR009081">
    <property type="entry name" value="PP-bd_ACP"/>
</dbReference>
<dbReference type="InterPro" id="IPR023213">
    <property type="entry name" value="CAT-like_dom_sf"/>
</dbReference>
<dbReference type="PROSITE" id="PS00455">
    <property type="entry name" value="AMP_BINDING"/>
    <property type="match status" value="1"/>
</dbReference>
<dbReference type="InterPro" id="IPR020845">
    <property type="entry name" value="AMP-binding_CS"/>
</dbReference>
<dbReference type="Gene3D" id="1.10.1200.10">
    <property type="entry name" value="ACP-like"/>
    <property type="match status" value="1"/>
</dbReference>
<accession>A0A150T840</accession>
<dbReference type="NCBIfam" id="TIGR01733">
    <property type="entry name" value="AA-adenyl-dom"/>
    <property type="match status" value="1"/>
</dbReference>
<comment type="caution">
    <text evidence="7">The sequence shown here is derived from an EMBL/GenBank/DDBJ whole genome shotgun (WGS) entry which is preliminary data.</text>
</comment>
<dbReference type="GO" id="GO:0031177">
    <property type="term" value="F:phosphopantetheine binding"/>
    <property type="evidence" value="ECO:0007669"/>
    <property type="project" value="InterPro"/>
</dbReference>
<dbReference type="InterPro" id="IPR036736">
    <property type="entry name" value="ACP-like_sf"/>
</dbReference>
<dbReference type="Gene3D" id="3.40.50.12780">
    <property type="entry name" value="N-terminal domain of ligase-like"/>
    <property type="match status" value="1"/>
</dbReference>
<evidence type="ECO:0000256" key="4">
    <source>
        <dbReference type="ARBA" id="ARBA00022553"/>
    </source>
</evidence>
<dbReference type="Gene3D" id="3.40.50.720">
    <property type="entry name" value="NAD(P)-binding Rossmann-like Domain"/>
    <property type="match status" value="1"/>
</dbReference>
<dbReference type="InterPro" id="IPR010071">
    <property type="entry name" value="AA_adenyl_dom"/>
</dbReference>
<dbReference type="SUPFAM" id="SSF52777">
    <property type="entry name" value="CoA-dependent acyltransferases"/>
    <property type="match status" value="2"/>
</dbReference>
<dbReference type="Pfam" id="PF13561">
    <property type="entry name" value="adh_short_C2"/>
    <property type="match status" value="1"/>
</dbReference>
<dbReference type="InterPro" id="IPR020806">
    <property type="entry name" value="PKS_PP-bd"/>
</dbReference>
<feature type="domain" description="Carrier" evidence="6">
    <location>
        <begin position="1036"/>
        <end position="1113"/>
    </location>
</feature>
<dbReference type="FunFam" id="3.40.50.980:FF:000001">
    <property type="entry name" value="Non-ribosomal peptide synthetase"/>
    <property type="match status" value="1"/>
</dbReference>
<dbReference type="SUPFAM" id="SSF56801">
    <property type="entry name" value="Acetyl-CoA synthetase-like"/>
    <property type="match status" value="1"/>
</dbReference>
<dbReference type="CDD" id="cd05930">
    <property type="entry name" value="A_NRPS"/>
    <property type="match status" value="1"/>
</dbReference>
<gene>
    <name evidence="7" type="ORF">BE18_26305</name>
</gene>
<keyword evidence="3" id="KW-0596">Phosphopantetheine</keyword>
<dbReference type="PROSITE" id="PS00012">
    <property type="entry name" value="PHOSPHOPANTETHEINE"/>
    <property type="match status" value="1"/>
</dbReference>
<protein>
    <recommendedName>
        <fullName evidence="6">Carrier domain-containing protein</fullName>
    </recommendedName>
</protein>
<dbReference type="Pfam" id="PF00668">
    <property type="entry name" value="Condensation"/>
    <property type="match status" value="1"/>
</dbReference>
<dbReference type="Gene3D" id="3.30.559.10">
    <property type="entry name" value="Chloramphenicol acetyltransferase-like domain"/>
    <property type="match status" value="1"/>
</dbReference>
<organism evidence="7 8">
    <name type="scientific">Sorangium cellulosum</name>
    <name type="common">Polyangium cellulosum</name>
    <dbReference type="NCBI Taxonomy" id="56"/>
    <lineage>
        <taxon>Bacteria</taxon>
        <taxon>Pseudomonadati</taxon>
        <taxon>Myxococcota</taxon>
        <taxon>Polyangia</taxon>
        <taxon>Polyangiales</taxon>
        <taxon>Polyangiaceae</taxon>
        <taxon>Sorangium</taxon>
    </lineage>
</organism>
<dbReference type="GO" id="GO:0043041">
    <property type="term" value="P:amino acid activation for nonribosomal peptide biosynthetic process"/>
    <property type="evidence" value="ECO:0007669"/>
    <property type="project" value="TreeGrafter"/>
</dbReference>
<name>A0A150T840_SORCE</name>
<dbReference type="SUPFAM" id="SSF51735">
    <property type="entry name" value="NAD(P)-binding Rossmann-fold domains"/>
    <property type="match status" value="1"/>
</dbReference>
<dbReference type="SUPFAM" id="SSF47336">
    <property type="entry name" value="ACP-like"/>
    <property type="match status" value="1"/>
</dbReference>
<dbReference type="GO" id="GO:0003824">
    <property type="term" value="F:catalytic activity"/>
    <property type="evidence" value="ECO:0007669"/>
    <property type="project" value="InterPro"/>
</dbReference>
<dbReference type="PRINTS" id="PR00081">
    <property type="entry name" value="GDHRDH"/>
</dbReference>
<evidence type="ECO:0000313" key="7">
    <source>
        <dbReference type="EMBL" id="KYG00829.1"/>
    </source>
</evidence>